<evidence type="ECO:0000256" key="1">
    <source>
        <dbReference type="SAM" id="MobiDB-lite"/>
    </source>
</evidence>
<keyword evidence="2" id="KW-1133">Transmembrane helix</keyword>
<dbReference type="OrthoDB" id="8477132at2"/>
<evidence type="ECO:0000313" key="3">
    <source>
        <dbReference type="EMBL" id="PWC00985.1"/>
    </source>
</evidence>
<keyword evidence="4" id="KW-1185">Reference proteome</keyword>
<evidence type="ECO:0000313" key="4">
    <source>
        <dbReference type="Proteomes" id="UP000244989"/>
    </source>
</evidence>
<dbReference type="RefSeq" id="WP_108430751.1">
    <property type="nucleotide sequence ID" value="NZ_CP026947.1"/>
</dbReference>
<proteinExistence type="predicted"/>
<reference evidence="4" key="1">
    <citation type="submission" date="2018-04" db="EMBL/GenBank/DDBJ databases">
        <authorList>
            <person name="Liu S."/>
            <person name="Wang Z."/>
            <person name="Li J."/>
        </authorList>
    </citation>
    <scope>NUCLEOTIDE SEQUENCE [LARGE SCALE GENOMIC DNA]</scope>
    <source>
        <strain evidence="4">2189</strain>
    </source>
</reference>
<protein>
    <submittedName>
        <fullName evidence="3">Uncharacterized protein</fullName>
    </submittedName>
</protein>
<organism evidence="3 4">
    <name type="scientific">Corynebacterium yudongzhengii</name>
    <dbReference type="NCBI Taxonomy" id="2080740"/>
    <lineage>
        <taxon>Bacteria</taxon>
        <taxon>Bacillati</taxon>
        <taxon>Actinomycetota</taxon>
        <taxon>Actinomycetes</taxon>
        <taxon>Mycobacteriales</taxon>
        <taxon>Corynebacteriaceae</taxon>
        <taxon>Corynebacterium</taxon>
    </lineage>
</organism>
<accession>A0A2U1T4T7</accession>
<keyword evidence="2" id="KW-0472">Membrane</keyword>
<dbReference type="KEGG" id="cyz:C3B44_01210"/>
<gene>
    <name evidence="3" type="ORF">DF222_09905</name>
</gene>
<dbReference type="Proteomes" id="UP000244989">
    <property type="component" value="Unassembled WGS sequence"/>
</dbReference>
<dbReference type="EMBL" id="QEEZ01000022">
    <property type="protein sequence ID" value="PWC00985.1"/>
    <property type="molecule type" value="Genomic_DNA"/>
</dbReference>
<feature type="transmembrane region" description="Helical" evidence="2">
    <location>
        <begin position="151"/>
        <end position="175"/>
    </location>
</feature>
<feature type="transmembrane region" description="Helical" evidence="2">
    <location>
        <begin position="230"/>
        <end position="254"/>
    </location>
</feature>
<evidence type="ECO:0000256" key="2">
    <source>
        <dbReference type="SAM" id="Phobius"/>
    </source>
</evidence>
<keyword evidence="2" id="KW-0812">Transmembrane</keyword>
<feature type="region of interest" description="Disordered" evidence="1">
    <location>
        <begin position="306"/>
        <end position="326"/>
    </location>
</feature>
<feature type="transmembrane region" description="Helical" evidence="2">
    <location>
        <begin position="274"/>
        <end position="295"/>
    </location>
</feature>
<feature type="transmembrane region" description="Helical" evidence="2">
    <location>
        <begin position="187"/>
        <end position="209"/>
    </location>
</feature>
<dbReference type="AlphaFoldDB" id="A0A2U1T4T7"/>
<comment type="caution">
    <text evidence="3">The sequence shown here is derived from an EMBL/GenBank/DDBJ whole genome shotgun (WGS) entry which is preliminary data.</text>
</comment>
<sequence>MAPSSSFPSDVAVGIVADPGIPARDARAALRDAGLKVPVVEGTYLEFEASGNSDGDLDQAREDLASYGWDRLIYVTDQPLTGTQGPDSFRMRDDGSLAVVTVPALGVLGQRRRLGRVLSELAAPRPAQTSGSAGVMRLYLGLVRANQPGRLLGALGSVFAAVGATGGFGIFYGSIWMLAQAVSLPRLAGISLVAVGVLTVSLVLSNGLWQKPARRSPRWLGRLDNAVTSTTVGLTVLVVFALGIVALTLLAAVIVPPDYLSEQLDGAAVGVGTYVRIGWFSTALGVLAGAIASNFDRSPKIRSSTYNPREVARREVSRAQSTSDED</sequence>
<name>A0A2U1T4T7_9CORY</name>